<protein>
    <submittedName>
        <fullName evidence="1">Uncharacterized protein</fullName>
    </submittedName>
</protein>
<dbReference type="RefSeq" id="WP_207690510.1">
    <property type="nucleotide sequence ID" value="NZ_CP061799.1"/>
</dbReference>
<reference evidence="1" key="1">
    <citation type="journal article" date="2021" name="Microb. Physiol.">
        <title>Proteogenomic Insights into the Physiology of Marine, Sulfate-Reducing, Filamentous Desulfonema limicola and Desulfonema magnum.</title>
        <authorList>
            <person name="Schnaars V."/>
            <person name="Wohlbrand L."/>
            <person name="Scheve S."/>
            <person name="Hinrichs C."/>
            <person name="Reinhardt R."/>
            <person name="Rabus R."/>
        </authorList>
    </citation>
    <scope>NUCLEOTIDE SEQUENCE</scope>
    <source>
        <strain evidence="1">5ac10</strain>
    </source>
</reference>
<gene>
    <name evidence="1" type="ORF">dnl_09110</name>
</gene>
<dbReference type="EMBL" id="CP061799">
    <property type="protein sequence ID" value="QTA78681.1"/>
    <property type="molecule type" value="Genomic_DNA"/>
</dbReference>
<sequence length="98" mass="11466">MKGQKKTRFQTYMYDESESDIIDFINSFREDDIRMLFISTMRLYMTFSGHYFRSNLKDAGIKSDIPMAGNGGNKPGSDQDNEEEIEIMERLSRLADEF</sequence>
<evidence type="ECO:0000313" key="2">
    <source>
        <dbReference type="Proteomes" id="UP000663720"/>
    </source>
</evidence>
<proteinExistence type="predicted"/>
<evidence type="ECO:0000313" key="1">
    <source>
        <dbReference type="EMBL" id="QTA78681.1"/>
    </source>
</evidence>
<accession>A0A975B4L2</accession>
<dbReference type="AlphaFoldDB" id="A0A975B4L2"/>
<dbReference type="Proteomes" id="UP000663720">
    <property type="component" value="Chromosome"/>
</dbReference>
<organism evidence="1 2">
    <name type="scientific">Desulfonema limicola</name>
    <dbReference type="NCBI Taxonomy" id="45656"/>
    <lineage>
        <taxon>Bacteria</taxon>
        <taxon>Pseudomonadati</taxon>
        <taxon>Thermodesulfobacteriota</taxon>
        <taxon>Desulfobacteria</taxon>
        <taxon>Desulfobacterales</taxon>
        <taxon>Desulfococcaceae</taxon>
        <taxon>Desulfonema</taxon>
    </lineage>
</organism>
<keyword evidence="2" id="KW-1185">Reference proteome</keyword>
<name>A0A975B4L2_9BACT</name>
<dbReference type="KEGG" id="dli:dnl_09110"/>